<reference evidence="4" key="1">
    <citation type="journal article" date="2020" name="Phytopathology">
        <title>Genome sequence of the chestnut blight fungus Cryphonectria parasitica EP155: A fundamental resource for an archetypical invasive plant pathogen.</title>
        <authorList>
            <person name="Crouch J.A."/>
            <person name="Dawe A."/>
            <person name="Aerts A."/>
            <person name="Barry K."/>
            <person name="Churchill A.C.L."/>
            <person name="Grimwood J."/>
            <person name="Hillman B."/>
            <person name="Milgroom M.G."/>
            <person name="Pangilinan J."/>
            <person name="Smith M."/>
            <person name="Salamov A."/>
            <person name="Schmutz J."/>
            <person name="Yadav J."/>
            <person name="Grigoriev I.V."/>
            <person name="Nuss D."/>
        </authorList>
    </citation>
    <scope>NUCLEOTIDE SEQUENCE</scope>
    <source>
        <strain evidence="4">EP155</strain>
    </source>
</reference>
<dbReference type="SUPFAM" id="SSF53474">
    <property type="entry name" value="alpha/beta-Hydrolases"/>
    <property type="match status" value="1"/>
</dbReference>
<gene>
    <name evidence="4" type="ORF">M406DRAFT_263297</name>
</gene>
<dbReference type="InterPro" id="IPR002410">
    <property type="entry name" value="Peptidase_S33"/>
</dbReference>
<name>A0A9P5CKY1_CRYP1</name>
<keyword evidence="5" id="KW-1185">Reference proteome</keyword>
<dbReference type="GO" id="GO:0008233">
    <property type="term" value="F:peptidase activity"/>
    <property type="evidence" value="ECO:0007669"/>
    <property type="project" value="InterPro"/>
</dbReference>
<evidence type="ECO:0000313" key="4">
    <source>
        <dbReference type="EMBL" id="KAF3762754.1"/>
    </source>
</evidence>
<dbReference type="Proteomes" id="UP000803844">
    <property type="component" value="Unassembled WGS sequence"/>
</dbReference>
<dbReference type="InterPro" id="IPR000073">
    <property type="entry name" value="AB_hydrolase_1"/>
</dbReference>
<evidence type="ECO:0000259" key="3">
    <source>
        <dbReference type="Pfam" id="PF00561"/>
    </source>
</evidence>
<accession>A0A9P5CKY1</accession>
<dbReference type="PANTHER" id="PTHR43248">
    <property type="entry name" value="2-SUCCINYL-6-HYDROXY-2,4-CYCLOHEXADIENE-1-CARBOXYLATE SYNTHASE"/>
    <property type="match status" value="1"/>
</dbReference>
<evidence type="ECO:0000256" key="2">
    <source>
        <dbReference type="ARBA" id="ARBA00022801"/>
    </source>
</evidence>
<dbReference type="Pfam" id="PF00561">
    <property type="entry name" value="Abhydrolase_1"/>
    <property type="match status" value="1"/>
</dbReference>
<protein>
    <submittedName>
        <fullName evidence="4">Alpha/beta-hydrolase</fullName>
    </submittedName>
</protein>
<evidence type="ECO:0000313" key="5">
    <source>
        <dbReference type="Proteomes" id="UP000803844"/>
    </source>
</evidence>
<organism evidence="4 5">
    <name type="scientific">Cryphonectria parasitica (strain ATCC 38755 / EP155)</name>
    <dbReference type="NCBI Taxonomy" id="660469"/>
    <lineage>
        <taxon>Eukaryota</taxon>
        <taxon>Fungi</taxon>
        <taxon>Dikarya</taxon>
        <taxon>Ascomycota</taxon>
        <taxon>Pezizomycotina</taxon>
        <taxon>Sordariomycetes</taxon>
        <taxon>Sordariomycetidae</taxon>
        <taxon>Diaporthales</taxon>
        <taxon>Cryphonectriaceae</taxon>
        <taxon>Cryphonectria-Endothia species complex</taxon>
        <taxon>Cryphonectria</taxon>
    </lineage>
</organism>
<dbReference type="AlphaFoldDB" id="A0A9P5CKY1"/>
<keyword evidence="2" id="KW-0378">Hydrolase</keyword>
<proteinExistence type="inferred from homology"/>
<dbReference type="OrthoDB" id="1898734at2759"/>
<dbReference type="Gene3D" id="3.40.50.1820">
    <property type="entry name" value="alpha/beta hydrolase"/>
    <property type="match status" value="1"/>
</dbReference>
<dbReference type="GeneID" id="63834709"/>
<evidence type="ECO:0000256" key="1">
    <source>
        <dbReference type="ARBA" id="ARBA00010088"/>
    </source>
</evidence>
<dbReference type="EMBL" id="MU032350">
    <property type="protein sequence ID" value="KAF3762754.1"/>
    <property type="molecule type" value="Genomic_DNA"/>
</dbReference>
<comment type="similarity">
    <text evidence="1">Belongs to the peptidase S33 family.</text>
</comment>
<sequence>MVWEEVVSGKSCTSETWTQRIQHDRALRKRPILLYLCGGPGADNPPCRVREMNRWLLMKGYSILYVDYRGCGDSSPLPSQILSQRADLDQHKMAHYIAQFCQDNIVRDLEAIRLCLSQLEPLGEVIKWTTLGQSYGGYISLSYLSMHPEGLSEVFITGGLPPCGMKIEDYFQIEYENIVEQNQRFYSHFQDADILVRRILTLITNIGPKNIPMTGRGYMTGQKLLTLGRQFGSKVGFPEVYNLLCTIKKDLETVGRLQPDTIHEFESILHIDERPLYPLLLEQTWCSGGPTRWAAERVARKIRGFEYLQASEDGTYPDPSLTATEHPIYFTANTYCRFHYDTHEELIELKEAAELLAEYDWECPYDFEKLMANPLGVPVYAISFERDMHLDVGVSARTAAMVGGLTLVIDPGWHQDIRYRPAEVLENLFQKRDTAMRWRAAASSRQAETSVGQ</sequence>
<dbReference type="PANTHER" id="PTHR43248:SF2">
    <property type="entry name" value="PROLYL AMINOPEPTIDASE"/>
    <property type="match status" value="1"/>
</dbReference>
<dbReference type="RefSeq" id="XP_040773733.1">
    <property type="nucleotide sequence ID" value="XM_040917580.1"/>
</dbReference>
<dbReference type="PRINTS" id="PR00793">
    <property type="entry name" value="PROAMNOPTASE"/>
</dbReference>
<dbReference type="InterPro" id="IPR051601">
    <property type="entry name" value="Serine_prot/Carboxylest_S33"/>
</dbReference>
<feature type="domain" description="AB hydrolase-1" evidence="3">
    <location>
        <begin position="31"/>
        <end position="165"/>
    </location>
</feature>
<comment type="caution">
    <text evidence="4">The sequence shown here is derived from an EMBL/GenBank/DDBJ whole genome shotgun (WGS) entry which is preliminary data.</text>
</comment>
<dbReference type="InterPro" id="IPR029058">
    <property type="entry name" value="AB_hydrolase_fold"/>
</dbReference>
<dbReference type="GO" id="GO:0006508">
    <property type="term" value="P:proteolysis"/>
    <property type="evidence" value="ECO:0007669"/>
    <property type="project" value="InterPro"/>
</dbReference>